<feature type="non-terminal residue" evidence="2">
    <location>
        <position position="1"/>
    </location>
</feature>
<organism evidence="2">
    <name type="scientific">Zea mays</name>
    <name type="common">Maize</name>
    <dbReference type="NCBI Taxonomy" id="4577"/>
    <lineage>
        <taxon>Eukaryota</taxon>
        <taxon>Viridiplantae</taxon>
        <taxon>Streptophyta</taxon>
        <taxon>Embryophyta</taxon>
        <taxon>Tracheophyta</taxon>
        <taxon>Spermatophyta</taxon>
        <taxon>Magnoliopsida</taxon>
        <taxon>Liliopsida</taxon>
        <taxon>Poales</taxon>
        <taxon>Poaceae</taxon>
        <taxon>PACMAD clade</taxon>
        <taxon>Panicoideae</taxon>
        <taxon>Andropogonodae</taxon>
        <taxon>Andropogoneae</taxon>
        <taxon>Tripsacinae</taxon>
        <taxon>Zea</taxon>
    </lineage>
</organism>
<dbReference type="EMBL" id="CM000786">
    <property type="protein sequence ID" value="AQK43550.1"/>
    <property type="molecule type" value="Genomic_DNA"/>
</dbReference>
<sequence length="145" mass="15647">KREGGISGKKTQGTTVPAAQRAGCWHRSGGRHGGSVRGFGEQRDHRGGEQGTEPRNGGSARGCQLPAALLCRELRAVCVRAEDAPAEEEEAGLQEEAEEGKAEAGCLRARGVNRQGCRRSARPEPAPYLHDCRRKKIHLLEPRCS</sequence>
<proteinExistence type="predicted"/>
<name>A0A1D6J6J8_MAIZE</name>
<protein>
    <submittedName>
        <fullName evidence="2">SF1 binding protein candidate1</fullName>
    </submittedName>
</protein>
<feature type="region of interest" description="Disordered" evidence="1">
    <location>
        <begin position="1"/>
        <end position="61"/>
    </location>
</feature>
<evidence type="ECO:0000313" key="2">
    <source>
        <dbReference type="EMBL" id="AQK43550.1"/>
    </source>
</evidence>
<dbReference type="AlphaFoldDB" id="A0A1D6J6J8"/>
<gene>
    <name evidence="2" type="ORF">ZEAMMB73_Zm00001d025339</name>
</gene>
<evidence type="ECO:0000256" key="1">
    <source>
        <dbReference type="SAM" id="MobiDB-lite"/>
    </source>
</evidence>
<accession>A0A1D6J6J8</accession>
<reference evidence="2" key="1">
    <citation type="submission" date="2015-12" db="EMBL/GenBank/DDBJ databases">
        <title>Update maize B73 reference genome by single molecule sequencing technologies.</title>
        <authorList>
            <consortium name="Maize Genome Sequencing Project"/>
            <person name="Ware D."/>
        </authorList>
    </citation>
    <scope>NUCLEOTIDE SEQUENCE</scope>
    <source>
        <tissue evidence="2">Seedling</tissue>
    </source>
</reference>
<dbReference type="IntAct" id="A0A1D6J6J8">
    <property type="interactions" value="27"/>
</dbReference>